<protein>
    <submittedName>
        <fullName evidence="3">Uncharacterized protein</fullName>
    </submittedName>
</protein>
<evidence type="ECO:0000313" key="3">
    <source>
        <dbReference type="EMBL" id="KHJ84148.1"/>
    </source>
</evidence>
<keyword evidence="2" id="KW-0732">Signal</keyword>
<evidence type="ECO:0000256" key="1">
    <source>
        <dbReference type="SAM" id="MobiDB-lite"/>
    </source>
</evidence>
<feature type="signal peptide" evidence="2">
    <location>
        <begin position="1"/>
        <end position="18"/>
    </location>
</feature>
<reference evidence="3 4" key="1">
    <citation type="submission" date="2014-03" db="EMBL/GenBank/DDBJ databases">
        <title>Draft genome of the hookworm Oesophagostomum dentatum.</title>
        <authorList>
            <person name="Mitreva M."/>
        </authorList>
    </citation>
    <scope>NUCLEOTIDE SEQUENCE [LARGE SCALE GENOMIC DNA]</scope>
    <source>
        <strain evidence="3 4">OD-Hann</strain>
    </source>
</reference>
<feature type="chain" id="PRO_5002061541" evidence="2">
    <location>
        <begin position="19"/>
        <end position="275"/>
    </location>
</feature>
<keyword evidence="4" id="KW-1185">Reference proteome</keyword>
<dbReference type="OrthoDB" id="197155at2759"/>
<feature type="compositionally biased region" description="Low complexity" evidence="1">
    <location>
        <begin position="214"/>
        <end position="250"/>
    </location>
</feature>
<sequence length="275" mass="29876">MLDYIIIVTTVLFQSSHACYPIPDITYSKPKIADIELSEDARKELEIIQESDRRRKAKVLAGATPTAAPISSSLSKDWSSVDATDDEDSLQHVIEYSKNHDAMYQFHYLDENNRMRKFELFNMAEPYKRHECHSSISESVPVSHPVSMVVEEEAEQYEDAAGCSSKTDEADSGLSGVEGQTDTGRRDACCSPVRYFPPPSRASGRSKPSRRHASTGGSSGQPSTSRKQHSASRSGSVVSVSGVSVGGVRSADSDSDGDGADKAVCTGTTPTNFKR</sequence>
<evidence type="ECO:0000313" key="4">
    <source>
        <dbReference type="Proteomes" id="UP000053660"/>
    </source>
</evidence>
<dbReference type="EMBL" id="KN569953">
    <property type="protein sequence ID" value="KHJ84148.1"/>
    <property type="molecule type" value="Genomic_DNA"/>
</dbReference>
<dbReference type="AlphaFoldDB" id="A0A0B1SFT5"/>
<proteinExistence type="predicted"/>
<feature type="compositionally biased region" description="Polar residues" evidence="1">
    <location>
        <begin position="266"/>
        <end position="275"/>
    </location>
</feature>
<gene>
    <name evidence="3" type="ORF">OESDEN_16142</name>
</gene>
<feature type="region of interest" description="Disordered" evidence="1">
    <location>
        <begin position="159"/>
        <end position="275"/>
    </location>
</feature>
<accession>A0A0B1SFT5</accession>
<dbReference type="Proteomes" id="UP000053660">
    <property type="component" value="Unassembled WGS sequence"/>
</dbReference>
<name>A0A0B1SFT5_OESDE</name>
<evidence type="ECO:0000256" key="2">
    <source>
        <dbReference type="SAM" id="SignalP"/>
    </source>
</evidence>
<organism evidence="3 4">
    <name type="scientific">Oesophagostomum dentatum</name>
    <name type="common">Nodular worm</name>
    <dbReference type="NCBI Taxonomy" id="61180"/>
    <lineage>
        <taxon>Eukaryota</taxon>
        <taxon>Metazoa</taxon>
        <taxon>Ecdysozoa</taxon>
        <taxon>Nematoda</taxon>
        <taxon>Chromadorea</taxon>
        <taxon>Rhabditida</taxon>
        <taxon>Rhabditina</taxon>
        <taxon>Rhabditomorpha</taxon>
        <taxon>Strongyloidea</taxon>
        <taxon>Strongylidae</taxon>
        <taxon>Oesophagostomum</taxon>
    </lineage>
</organism>